<dbReference type="GO" id="GO:0000981">
    <property type="term" value="F:DNA-binding transcription factor activity, RNA polymerase II-specific"/>
    <property type="evidence" value="ECO:0007669"/>
    <property type="project" value="TreeGrafter"/>
</dbReference>
<evidence type="ECO:0000313" key="6">
    <source>
        <dbReference type="EMBL" id="PKU37143.1"/>
    </source>
</evidence>
<keyword evidence="4" id="KW-0539">Nucleus</keyword>
<dbReference type="OrthoDB" id="674948at2759"/>
<dbReference type="PANTHER" id="PTHR45996:SF4">
    <property type="entry name" value="CYCLIC AMP-RESPONSIVE ELEMENT-BINDING PROTEIN 3"/>
    <property type="match status" value="1"/>
</dbReference>
<name>A0A2I0TTQ4_LIMLA</name>
<dbReference type="Proteomes" id="UP000233556">
    <property type="component" value="Unassembled WGS sequence"/>
</dbReference>
<evidence type="ECO:0000313" key="7">
    <source>
        <dbReference type="Proteomes" id="UP000233556"/>
    </source>
</evidence>
<reference evidence="7" key="2">
    <citation type="submission" date="2017-12" db="EMBL/GenBank/DDBJ databases">
        <title>Genome sequence of the Bar-tailed Godwit (Limosa lapponica baueri).</title>
        <authorList>
            <person name="Lima N.C.B."/>
            <person name="Parody-Merino A.M."/>
            <person name="Battley P.F."/>
            <person name="Fidler A.E."/>
            <person name="Prosdocimi F."/>
        </authorList>
    </citation>
    <scope>NUCLEOTIDE SEQUENCE [LARGE SCALE GENOMIC DNA]</scope>
</reference>
<feature type="region of interest" description="Disordered" evidence="5">
    <location>
        <begin position="84"/>
        <end position="112"/>
    </location>
</feature>
<evidence type="ECO:0000256" key="2">
    <source>
        <dbReference type="ARBA" id="ARBA00023125"/>
    </source>
</evidence>
<evidence type="ECO:0000256" key="1">
    <source>
        <dbReference type="ARBA" id="ARBA00023015"/>
    </source>
</evidence>
<proteinExistence type="predicted"/>
<dbReference type="EMBL" id="KZ507291">
    <property type="protein sequence ID" value="PKU37143.1"/>
    <property type="molecule type" value="Genomic_DNA"/>
</dbReference>
<keyword evidence="2" id="KW-0238">DNA-binding</keyword>
<dbReference type="InterPro" id="IPR051381">
    <property type="entry name" value="CREB_ATF_subfamily"/>
</dbReference>
<evidence type="ECO:0000256" key="5">
    <source>
        <dbReference type="SAM" id="MobiDB-lite"/>
    </source>
</evidence>
<dbReference type="GO" id="GO:0005634">
    <property type="term" value="C:nucleus"/>
    <property type="evidence" value="ECO:0007669"/>
    <property type="project" value="TreeGrafter"/>
</dbReference>
<dbReference type="AlphaFoldDB" id="A0A2I0TTQ4"/>
<dbReference type="PANTHER" id="PTHR45996">
    <property type="entry name" value="AGAP001464-PB"/>
    <property type="match status" value="1"/>
</dbReference>
<reference evidence="7" key="1">
    <citation type="submission" date="2017-11" db="EMBL/GenBank/DDBJ databases">
        <authorList>
            <person name="Lima N.C."/>
            <person name="Parody-Merino A.M."/>
            <person name="Battley P.F."/>
            <person name="Fidler A.E."/>
            <person name="Prosdocimi F."/>
        </authorList>
    </citation>
    <scope>NUCLEOTIDE SEQUENCE [LARGE SCALE GENOMIC DNA]</scope>
</reference>
<protein>
    <submittedName>
        <fullName evidence="6">Cyclic amp-responsive element-binding protein 3</fullName>
    </submittedName>
</protein>
<evidence type="ECO:0000256" key="4">
    <source>
        <dbReference type="ARBA" id="ARBA00023242"/>
    </source>
</evidence>
<sequence length="142" mass="16232">MQDFQGLDCQCPGVAANEKWPLQAEEQLLKKVRWKIWNKQSAQDSGCRKIYVDGQENRVAACTAWNHELQKKVLLLQKQNINSSSDPLAAADSELNPPQPQEQRSQNDPLHTVVPVAWKTKRQEWVKCTASIVTQQHRADEM</sequence>
<dbReference type="GO" id="GO:0000978">
    <property type="term" value="F:RNA polymerase II cis-regulatory region sequence-specific DNA binding"/>
    <property type="evidence" value="ECO:0007669"/>
    <property type="project" value="TreeGrafter"/>
</dbReference>
<keyword evidence="1" id="KW-0805">Transcription regulation</keyword>
<organism evidence="6 7">
    <name type="scientific">Limosa lapponica baueri</name>
    <dbReference type="NCBI Taxonomy" id="1758121"/>
    <lineage>
        <taxon>Eukaryota</taxon>
        <taxon>Metazoa</taxon>
        <taxon>Chordata</taxon>
        <taxon>Craniata</taxon>
        <taxon>Vertebrata</taxon>
        <taxon>Euteleostomi</taxon>
        <taxon>Archelosauria</taxon>
        <taxon>Archosauria</taxon>
        <taxon>Dinosauria</taxon>
        <taxon>Saurischia</taxon>
        <taxon>Theropoda</taxon>
        <taxon>Coelurosauria</taxon>
        <taxon>Aves</taxon>
        <taxon>Neognathae</taxon>
        <taxon>Neoaves</taxon>
        <taxon>Charadriiformes</taxon>
        <taxon>Scolopacidae</taxon>
        <taxon>Limosa</taxon>
    </lineage>
</organism>
<keyword evidence="3" id="KW-0804">Transcription</keyword>
<evidence type="ECO:0000256" key="3">
    <source>
        <dbReference type="ARBA" id="ARBA00023163"/>
    </source>
</evidence>
<accession>A0A2I0TTQ4</accession>
<gene>
    <name evidence="6" type="ORF">llap_12548</name>
</gene>
<keyword evidence="7" id="KW-1185">Reference proteome</keyword>